<dbReference type="GO" id="GO:0005886">
    <property type="term" value="C:plasma membrane"/>
    <property type="evidence" value="ECO:0007669"/>
    <property type="project" value="TreeGrafter"/>
</dbReference>
<dbReference type="AlphaFoldDB" id="A0A8H5LE84"/>
<keyword evidence="4 8" id="KW-1133">Transmembrane helix</keyword>
<dbReference type="PANTHER" id="PTHR23502:SF5">
    <property type="entry name" value="QUINIDINE RESISTANCE PROTEIN 3"/>
    <property type="match status" value="1"/>
</dbReference>
<dbReference type="CDD" id="cd17323">
    <property type="entry name" value="MFS_Tpo1_MDR_like"/>
    <property type="match status" value="1"/>
</dbReference>
<feature type="compositionally biased region" description="Acidic residues" evidence="7">
    <location>
        <begin position="10"/>
        <end position="23"/>
    </location>
</feature>
<feature type="transmembrane region" description="Helical" evidence="8">
    <location>
        <begin position="453"/>
        <end position="471"/>
    </location>
</feature>
<evidence type="ECO:0000256" key="8">
    <source>
        <dbReference type="SAM" id="Phobius"/>
    </source>
</evidence>
<gene>
    <name evidence="10" type="ORF">FPCIR_6956</name>
</gene>
<comment type="subcellular location">
    <subcellularLocation>
        <location evidence="1">Membrane</location>
        <topology evidence="1">Multi-pass membrane protein</topology>
    </subcellularLocation>
</comment>
<evidence type="ECO:0000259" key="9">
    <source>
        <dbReference type="PROSITE" id="PS50850"/>
    </source>
</evidence>
<dbReference type="PROSITE" id="PS50850">
    <property type="entry name" value="MFS"/>
    <property type="match status" value="1"/>
</dbReference>
<dbReference type="Pfam" id="PF07690">
    <property type="entry name" value="MFS_1"/>
    <property type="match status" value="1"/>
</dbReference>
<feature type="transmembrane region" description="Helical" evidence="8">
    <location>
        <begin position="559"/>
        <end position="580"/>
    </location>
</feature>
<evidence type="ECO:0000313" key="11">
    <source>
        <dbReference type="Proteomes" id="UP000546213"/>
    </source>
</evidence>
<dbReference type="GO" id="GO:0010509">
    <property type="term" value="P:intracellular polyamine homeostasis"/>
    <property type="evidence" value="ECO:0007669"/>
    <property type="project" value="TreeGrafter"/>
</dbReference>
<evidence type="ECO:0000256" key="2">
    <source>
        <dbReference type="ARBA" id="ARBA00022448"/>
    </source>
</evidence>
<dbReference type="FunFam" id="1.20.1250.20:FF:000172">
    <property type="entry name" value="MFS multidrug resistance transporter"/>
    <property type="match status" value="1"/>
</dbReference>
<evidence type="ECO:0000256" key="6">
    <source>
        <dbReference type="ARBA" id="ARBA00023180"/>
    </source>
</evidence>
<feature type="compositionally biased region" description="Basic and acidic residues" evidence="7">
    <location>
        <begin position="36"/>
        <end position="45"/>
    </location>
</feature>
<keyword evidence="3 8" id="KW-0812">Transmembrane</keyword>
<dbReference type="GO" id="GO:0015203">
    <property type="term" value="F:polyamine transmembrane transporter activity"/>
    <property type="evidence" value="ECO:0007669"/>
    <property type="project" value="TreeGrafter"/>
</dbReference>
<dbReference type="Proteomes" id="UP000546213">
    <property type="component" value="Unassembled WGS sequence"/>
</dbReference>
<feature type="transmembrane region" description="Helical" evidence="8">
    <location>
        <begin position="195"/>
        <end position="213"/>
    </location>
</feature>
<dbReference type="InterPro" id="IPR020846">
    <property type="entry name" value="MFS_dom"/>
</dbReference>
<dbReference type="EMBL" id="JAAOAS010000158">
    <property type="protein sequence ID" value="KAF5589051.1"/>
    <property type="molecule type" value="Genomic_DNA"/>
</dbReference>
<feature type="transmembrane region" description="Helical" evidence="8">
    <location>
        <begin position="111"/>
        <end position="132"/>
    </location>
</feature>
<dbReference type="Gene3D" id="1.20.1250.20">
    <property type="entry name" value="MFS general substrate transporter like domains"/>
    <property type="match status" value="1"/>
</dbReference>
<keyword evidence="2" id="KW-0813">Transport</keyword>
<evidence type="ECO:0000256" key="1">
    <source>
        <dbReference type="ARBA" id="ARBA00004141"/>
    </source>
</evidence>
<feature type="region of interest" description="Disordered" evidence="7">
    <location>
        <begin position="1"/>
        <end position="79"/>
    </location>
</feature>
<keyword evidence="5 8" id="KW-0472">Membrane</keyword>
<evidence type="ECO:0000256" key="4">
    <source>
        <dbReference type="ARBA" id="ARBA00022989"/>
    </source>
</evidence>
<keyword evidence="6" id="KW-0325">Glycoprotein</keyword>
<evidence type="ECO:0000256" key="7">
    <source>
        <dbReference type="SAM" id="MobiDB-lite"/>
    </source>
</evidence>
<feature type="transmembrane region" description="Helical" evidence="8">
    <location>
        <begin position="256"/>
        <end position="277"/>
    </location>
</feature>
<dbReference type="InterPro" id="IPR036259">
    <property type="entry name" value="MFS_trans_sf"/>
</dbReference>
<sequence length="597" mass="66391">MKPAEKKQEIDDEKIDIEREEEDGQRPGTAASSSVKSEHDVRDTIEPVVLGEPLGHIDTRRSTKRAQSRASSARSRTLSVVPRSKRRGLFAKLTLVPEIAYPPDYKNSTKWFLTGIIALATAAAPLGSTIVYRKSLGKSWLHPELTRIAALPVLVKEFNTSETVTNLSVALYMISMAIFPLWWSSFSEEFGRRSIYLISFTLFVIFSVLSAISKNITMLIVFRMCAGGASASAHSTGAGSIADLFEVFERGKAMSLFYLGPLLGPLIAPIVGGALTQEIGWQATMWFLAIYGLVVLLMILFFLPETLQRKPETTLPPTETQELSRMRTMDSAKVKTKNFAKSARHFLVDPLGVLLYLRFPPVLITVLLAAIAFGSLYVVNIAIQQKFSRDPYNFGQLSIGLMYIPSGLGYICGSLFGGRWIDKIMAREARKAGRYDENGKLIYLPEDRMRENAWVMTTIYPLALLMFGWVLRYGLHPVVPCLALFFFGISSMLVFVSKYPPLSGSLANRFLQSVATTMLTELIRKRSSSGVAINNFVRNTLSCIGAIVAAPWINAINVGWVFTILCICCLIISYVSIILLRKNATKWRKTMDEALAQ</sequence>
<proteinExistence type="predicted"/>
<feature type="transmembrane region" description="Helical" evidence="8">
    <location>
        <begin position="536"/>
        <end position="553"/>
    </location>
</feature>
<comment type="caution">
    <text evidence="10">The sequence shown here is derived from an EMBL/GenBank/DDBJ whole genome shotgun (WGS) entry which is preliminary data.</text>
</comment>
<feature type="transmembrane region" description="Helical" evidence="8">
    <location>
        <begin position="164"/>
        <end position="183"/>
    </location>
</feature>
<evidence type="ECO:0000256" key="5">
    <source>
        <dbReference type="ARBA" id="ARBA00023136"/>
    </source>
</evidence>
<evidence type="ECO:0000256" key="3">
    <source>
        <dbReference type="ARBA" id="ARBA00022692"/>
    </source>
</evidence>
<evidence type="ECO:0000313" key="10">
    <source>
        <dbReference type="EMBL" id="KAF5589051.1"/>
    </source>
</evidence>
<accession>A0A8H5LE84</accession>
<feature type="transmembrane region" description="Helical" evidence="8">
    <location>
        <begin position="362"/>
        <end position="383"/>
    </location>
</feature>
<feature type="transmembrane region" description="Helical" evidence="8">
    <location>
        <begin position="403"/>
        <end position="421"/>
    </location>
</feature>
<feature type="compositionally biased region" description="Low complexity" evidence="7">
    <location>
        <begin position="68"/>
        <end position="79"/>
    </location>
</feature>
<feature type="domain" description="Major facilitator superfamily (MFS) profile" evidence="9">
    <location>
        <begin position="113"/>
        <end position="584"/>
    </location>
</feature>
<feature type="transmembrane region" description="Helical" evidence="8">
    <location>
        <begin position="477"/>
        <end position="496"/>
    </location>
</feature>
<organism evidence="10 11">
    <name type="scientific">Fusarium pseudocircinatum</name>
    <dbReference type="NCBI Taxonomy" id="56676"/>
    <lineage>
        <taxon>Eukaryota</taxon>
        <taxon>Fungi</taxon>
        <taxon>Dikarya</taxon>
        <taxon>Ascomycota</taxon>
        <taxon>Pezizomycotina</taxon>
        <taxon>Sordariomycetes</taxon>
        <taxon>Hypocreomycetidae</taxon>
        <taxon>Hypocreales</taxon>
        <taxon>Nectriaceae</taxon>
        <taxon>Fusarium</taxon>
        <taxon>Fusarium fujikuroi species complex</taxon>
    </lineage>
</organism>
<name>A0A8H5LE84_9HYPO</name>
<keyword evidence="11" id="KW-1185">Reference proteome</keyword>
<dbReference type="PANTHER" id="PTHR23502">
    <property type="entry name" value="MAJOR FACILITATOR SUPERFAMILY"/>
    <property type="match status" value="1"/>
</dbReference>
<reference evidence="10 11" key="1">
    <citation type="submission" date="2020-05" db="EMBL/GenBank/DDBJ databases">
        <title>Identification and distribution of gene clusters putatively required for synthesis of sphingolipid metabolism inhibitors in phylogenetically diverse species of the filamentous fungus Fusarium.</title>
        <authorList>
            <person name="Kim H.-S."/>
            <person name="Busman M."/>
            <person name="Brown D.W."/>
            <person name="Divon H."/>
            <person name="Uhlig S."/>
            <person name="Proctor R.H."/>
        </authorList>
    </citation>
    <scope>NUCLEOTIDE SEQUENCE [LARGE SCALE GENOMIC DNA]</scope>
    <source>
        <strain evidence="10 11">NRRL 36939</strain>
    </source>
</reference>
<protein>
    <submittedName>
        <fullName evidence="10">Quinidine resistance 3</fullName>
    </submittedName>
</protein>
<feature type="transmembrane region" description="Helical" evidence="8">
    <location>
        <begin position="283"/>
        <end position="303"/>
    </location>
</feature>
<dbReference type="SUPFAM" id="SSF103473">
    <property type="entry name" value="MFS general substrate transporter"/>
    <property type="match status" value="1"/>
</dbReference>
<dbReference type="InterPro" id="IPR011701">
    <property type="entry name" value="MFS"/>
</dbReference>
<dbReference type="OrthoDB" id="3936150at2759"/>